<name>A0ABQ8FSG9_9PEZI</name>
<sequence length="261" mass="29017">MRIPSNFLVRCCRVQTRLQIISGCDEAPKVQRAGLGPVGAGARSWAGNNGVRVQRADPREIWRRATIRAVPARPGRWLEGSVGKEGVDPIAPRRPSAPGSMDGAALGGDPRILQQHHTWAAICFRRTHQQLYYCAAPPTPREAERRSVLQDGGPGRRERPGRVPRSGAEQSRAEQRRRRRGREAERQRGREAERQRAAGKRRPSLSFSAGNITRARNAHAADTITTRNGRLSLRRFHGRAEIREDCLKRLLETRQGCAGGG</sequence>
<feature type="compositionally biased region" description="Basic and acidic residues" evidence="1">
    <location>
        <begin position="141"/>
        <end position="161"/>
    </location>
</feature>
<reference evidence="2 3" key="1">
    <citation type="journal article" date="2021" name="Nat. Commun.">
        <title>Genetic determinants of endophytism in the Arabidopsis root mycobiome.</title>
        <authorList>
            <person name="Mesny F."/>
            <person name="Miyauchi S."/>
            <person name="Thiergart T."/>
            <person name="Pickel B."/>
            <person name="Atanasova L."/>
            <person name="Karlsson M."/>
            <person name="Huettel B."/>
            <person name="Barry K.W."/>
            <person name="Haridas S."/>
            <person name="Chen C."/>
            <person name="Bauer D."/>
            <person name="Andreopoulos W."/>
            <person name="Pangilinan J."/>
            <person name="LaButti K."/>
            <person name="Riley R."/>
            <person name="Lipzen A."/>
            <person name="Clum A."/>
            <person name="Drula E."/>
            <person name="Henrissat B."/>
            <person name="Kohler A."/>
            <person name="Grigoriev I.V."/>
            <person name="Martin F.M."/>
            <person name="Hacquard S."/>
        </authorList>
    </citation>
    <scope>NUCLEOTIDE SEQUENCE [LARGE SCALE GENOMIC DNA]</scope>
    <source>
        <strain evidence="2 3">MPI-SDFR-AT-0080</strain>
    </source>
</reference>
<feature type="region of interest" description="Disordered" evidence="1">
    <location>
        <begin position="139"/>
        <end position="221"/>
    </location>
</feature>
<evidence type="ECO:0000256" key="1">
    <source>
        <dbReference type="SAM" id="MobiDB-lite"/>
    </source>
</evidence>
<proteinExistence type="predicted"/>
<evidence type="ECO:0000313" key="2">
    <source>
        <dbReference type="EMBL" id="KAH7020627.1"/>
    </source>
</evidence>
<dbReference type="EMBL" id="JAGTJR010000067">
    <property type="protein sequence ID" value="KAH7020627.1"/>
    <property type="molecule type" value="Genomic_DNA"/>
</dbReference>
<protein>
    <submittedName>
        <fullName evidence="2">Uncharacterized protein</fullName>
    </submittedName>
</protein>
<organism evidence="2 3">
    <name type="scientific">Macrophomina phaseolina</name>
    <dbReference type="NCBI Taxonomy" id="35725"/>
    <lineage>
        <taxon>Eukaryota</taxon>
        <taxon>Fungi</taxon>
        <taxon>Dikarya</taxon>
        <taxon>Ascomycota</taxon>
        <taxon>Pezizomycotina</taxon>
        <taxon>Dothideomycetes</taxon>
        <taxon>Dothideomycetes incertae sedis</taxon>
        <taxon>Botryosphaeriales</taxon>
        <taxon>Botryosphaeriaceae</taxon>
        <taxon>Macrophomina</taxon>
    </lineage>
</organism>
<keyword evidence="3" id="KW-1185">Reference proteome</keyword>
<accession>A0ABQ8FSG9</accession>
<comment type="caution">
    <text evidence="2">The sequence shown here is derived from an EMBL/GenBank/DDBJ whole genome shotgun (WGS) entry which is preliminary data.</text>
</comment>
<gene>
    <name evidence="2" type="ORF">B0J12DRAFT_395053</name>
</gene>
<evidence type="ECO:0000313" key="3">
    <source>
        <dbReference type="Proteomes" id="UP000774617"/>
    </source>
</evidence>
<feature type="region of interest" description="Disordered" evidence="1">
    <location>
        <begin position="80"/>
        <end position="109"/>
    </location>
</feature>
<feature type="compositionally biased region" description="Basic and acidic residues" evidence="1">
    <location>
        <begin position="182"/>
        <end position="196"/>
    </location>
</feature>
<dbReference type="Proteomes" id="UP000774617">
    <property type="component" value="Unassembled WGS sequence"/>
</dbReference>